<reference evidence="3" key="1">
    <citation type="submission" date="2018-05" db="EMBL/GenBank/DDBJ databases">
        <title>Draft genome of Mucuna pruriens seed.</title>
        <authorList>
            <person name="Nnadi N.E."/>
            <person name="Vos R."/>
            <person name="Hasami M.H."/>
            <person name="Devisetty U.K."/>
            <person name="Aguiy J.C."/>
        </authorList>
    </citation>
    <scope>NUCLEOTIDE SEQUENCE [LARGE SCALE GENOMIC DNA]</scope>
    <source>
        <strain evidence="3">JCA_2017</strain>
    </source>
</reference>
<feature type="region of interest" description="Disordered" evidence="1">
    <location>
        <begin position="90"/>
        <end position="119"/>
    </location>
</feature>
<sequence length="156" mass="17889">MKVKRAIIRVRKVHIVGLKGPIGMRGMRDIRGLEGLGGMRRSLGEVLLRESRDGNVDSYLEWEINVDQNVQLFDYDERIKVRGPKPLRNPSSIWKGLEKDKERARTDKSPKNGNVPSQCQKEDPLHLTLVLLGLLTLQVIDLTMTVVMTRDRYNEN</sequence>
<keyword evidence="2" id="KW-0472">Membrane</keyword>
<evidence type="ECO:0000256" key="1">
    <source>
        <dbReference type="SAM" id="MobiDB-lite"/>
    </source>
</evidence>
<protein>
    <submittedName>
        <fullName evidence="3">Uncharacterized protein</fullName>
    </submittedName>
</protein>
<keyword evidence="4" id="KW-1185">Reference proteome</keyword>
<keyword evidence="2" id="KW-1133">Transmembrane helix</keyword>
<name>A0A371HLG0_MUCPR</name>
<dbReference type="EMBL" id="QJKJ01002286">
    <property type="protein sequence ID" value="RDY03522.1"/>
    <property type="molecule type" value="Genomic_DNA"/>
</dbReference>
<feature type="compositionally biased region" description="Basic and acidic residues" evidence="1">
    <location>
        <begin position="96"/>
        <end position="110"/>
    </location>
</feature>
<proteinExistence type="predicted"/>
<feature type="transmembrane region" description="Helical" evidence="2">
    <location>
        <begin position="125"/>
        <end position="147"/>
    </location>
</feature>
<gene>
    <name evidence="3" type="ORF">CR513_12885</name>
</gene>
<feature type="non-terminal residue" evidence="3">
    <location>
        <position position="1"/>
    </location>
</feature>
<organism evidence="3 4">
    <name type="scientific">Mucuna pruriens</name>
    <name type="common">Velvet bean</name>
    <name type="synonym">Dolichos pruriens</name>
    <dbReference type="NCBI Taxonomy" id="157652"/>
    <lineage>
        <taxon>Eukaryota</taxon>
        <taxon>Viridiplantae</taxon>
        <taxon>Streptophyta</taxon>
        <taxon>Embryophyta</taxon>
        <taxon>Tracheophyta</taxon>
        <taxon>Spermatophyta</taxon>
        <taxon>Magnoliopsida</taxon>
        <taxon>eudicotyledons</taxon>
        <taxon>Gunneridae</taxon>
        <taxon>Pentapetalae</taxon>
        <taxon>rosids</taxon>
        <taxon>fabids</taxon>
        <taxon>Fabales</taxon>
        <taxon>Fabaceae</taxon>
        <taxon>Papilionoideae</taxon>
        <taxon>50 kb inversion clade</taxon>
        <taxon>NPAAA clade</taxon>
        <taxon>indigoferoid/millettioid clade</taxon>
        <taxon>Phaseoleae</taxon>
        <taxon>Mucuna</taxon>
    </lineage>
</organism>
<evidence type="ECO:0000313" key="4">
    <source>
        <dbReference type="Proteomes" id="UP000257109"/>
    </source>
</evidence>
<dbReference type="Proteomes" id="UP000257109">
    <property type="component" value="Unassembled WGS sequence"/>
</dbReference>
<dbReference type="AlphaFoldDB" id="A0A371HLG0"/>
<evidence type="ECO:0000256" key="2">
    <source>
        <dbReference type="SAM" id="Phobius"/>
    </source>
</evidence>
<accession>A0A371HLG0</accession>
<comment type="caution">
    <text evidence="3">The sequence shown here is derived from an EMBL/GenBank/DDBJ whole genome shotgun (WGS) entry which is preliminary data.</text>
</comment>
<keyword evidence="2" id="KW-0812">Transmembrane</keyword>
<evidence type="ECO:0000313" key="3">
    <source>
        <dbReference type="EMBL" id="RDY03522.1"/>
    </source>
</evidence>